<evidence type="ECO:0000313" key="2">
    <source>
        <dbReference type="Proteomes" id="UP000316238"/>
    </source>
</evidence>
<accession>A0A521G455</accession>
<dbReference type="EMBL" id="NQJD01000003">
    <property type="protein sequence ID" value="TAA75804.1"/>
    <property type="molecule type" value="Genomic_DNA"/>
</dbReference>
<organism evidence="1 2">
    <name type="scientific">Candidatus Electronema aureum</name>
    <dbReference type="NCBI Taxonomy" id="2005002"/>
    <lineage>
        <taxon>Bacteria</taxon>
        <taxon>Pseudomonadati</taxon>
        <taxon>Thermodesulfobacteriota</taxon>
        <taxon>Desulfobulbia</taxon>
        <taxon>Desulfobulbales</taxon>
        <taxon>Desulfobulbaceae</taxon>
        <taxon>Candidatus Electronema</taxon>
    </lineage>
</organism>
<gene>
    <name evidence="1" type="ORF">CDV28_10343</name>
</gene>
<dbReference type="AlphaFoldDB" id="A0A521G455"/>
<sequence length="161" mass="16993">MNTAQKTGKVIIVAAIAVNVIASTGLYAAEAQPCDSKTGLCLLPQKASAKKEALVLETRKAALKNLVSRQAADCALIGEVGSSTTLSAKIAGELFSLRQQMILKARETGLLLQLPSIVMEFMGSCGLKKDWNQLCGEYGSLLRQHGIPYRKGILAGSSQGS</sequence>
<reference evidence="1" key="1">
    <citation type="submission" date="2017-07" db="EMBL/GenBank/DDBJ databases">
        <title>The cable genome - Insights into the physiology and evolution of filamentous bacteria capable of sulfide oxidation via long distance electron transfer.</title>
        <authorList>
            <person name="Thorup C."/>
            <person name="Bjerg J.T."/>
            <person name="Schreiber L."/>
            <person name="Nielsen L.P."/>
            <person name="Kjeldsen K.U."/>
            <person name="Boesen T."/>
            <person name="Boggild A."/>
            <person name="Meysman F."/>
            <person name="Geelhoed J."/>
            <person name="Schramm A."/>
        </authorList>
    </citation>
    <scope>NUCLEOTIDE SEQUENCE [LARGE SCALE GENOMIC DNA]</scope>
    <source>
        <strain evidence="1">GS</strain>
    </source>
</reference>
<proteinExistence type="predicted"/>
<evidence type="ECO:0000313" key="1">
    <source>
        <dbReference type="EMBL" id="TAA75804.1"/>
    </source>
</evidence>
<protein>
    <submittedName>
        <fullName evidence="1">Uncharacterized protein</fullName>
    </submittedName>
</protein>
<keyword evidence="2" id="KW-1185">Reference proteome</keyword>
<comment type="caution">
    <text evidence="1">The sequence shown here is derived from an EMBL/GenBank/DDBJ whole genome shotgun (WGS) entry which is preliminary data.</text>
</comment>
<dbReference type="Proteomes" id="UP000316238">
    <property type="component" value="Unassembled WGS sequence"/>
</dbReference>
<name>A0A521G455_9BACT</name>